<reference evidence="3 4" key="1">
    <citation type="journal article" date="2011" name="Curr. Microbiol.">
        <title>Luteibacter jiangsuensis sp. nov.: a methamidophos-degrading bacterium isolated from a methamidophos-manufacturing factory.</title>
        <authorList>
            <person name="Wang L."/>
            <person name="Wang G.L."/>
            <person name="Li S.P."/>
            <person name="Jiang J.D."/>
        </authorList>
    </citation>
    <scope>NUCLEOTIDE SEQUENCE [LARGE SCALE GENOMIC DNA]</scope>
    <source>
        <strain evidence="3 4">CGMCC 1.10133</strain>
    </source>
</reference>
<protein>
    <submittedName>
        <fullName evidence="3">Uncharacterized protein</fullName>
    </submittedName>
</protein>
<evidence type="ECO:0000313" key="3">
    <source>
        <dbReference type="EMBL" id="NID05337.1"/>
    </source>
</evidence>
<feature type="region of interest" description="Disordered" evidence="1">
    <location>
        <begin position="25"/>
        <end position="74"/>
    </location>
</feature>
<dbReference type="RefSeq" id="WP_167125809.1">
    <property type="nucleotide sequence ID" value="NZ_JAAQQR010000004.1"/>
</dbReference>
<comment type="caution">
    <text evidence="3">The sequence shown here is derived from an EMBL/GenBank/DDBJ whole genome shotgun (WGS) entry which is preliminary data.</text>
</comment>
<evidence type="ECO:0000313" key="4">
    <source>
        <dbReference type="Proteomes" id="UP001429601"/>
    </source>
</evidence>
<evidence type="ECO:0000256" key="2">
    <source>
        <dbReference type="SAM" id="SignalP"/>
    </source>
</evidence>
<dbReference type="Proteomes" id="UP001429601">
    <property type="component" value="Unassembled WGS sequence"/>
</dbReference>
<evidence type="ECO:0000256" key="1">
    <source>
        <dbReference type="SAM" id="MobiDB-lite"/>
    </source>
</evidence>
<feature type="signal peptide" evidence="2">
    <location>
        <begin position="1"/>
        <end position="24"/>
    </location>
</feature>
<proteinExistence type="predicted"/>
<keyword evidence="2" id="KW-0732">Signal</keyword>
<feature type="compositionally biased region" description="Polar residues" evidence="1">
    <location>
        <begin position="45"/>
        <end position="74"/>
    </location>
</feature>
<sequence>MPMFRPHTAFVALALLAAPCVAGAQLAPPGEAPPSSFGAPASAAQLQGMTGGTDTHVTNNLNTQESNGTVSENTAKGTYSGANFVGDSAFGNSAGLPTVIQNSGNNVLIQNNTIVNLRMNP</sequence>
<feature type="chain" id="PRO_5046796311" evidence="2">
    <location>
        <begin position="25"/>
        <end position="121"/>
    </location>
</feature>
<gene>
    <name evidence="3" type="ORF">HBF26_10590</name>
</gene>
<organism evidence="3 4">
    <name type="scientific">Luteibacter jiangsuensis</name>
    <dbReference type="NCBI Taxonomy" id="637577"/>
    <lineage>
        <taxon>Bacteria</taxon>
        <taxon>Pseudomonadati</taxon>
        <taxon>Pseudomonadota</taxon>
        <taxon>Gammaproteobacteria</taxon>
        <taxon>Lysobacterales</taxon>
        <taxon>Rhodanobacteraceae</taxon>
        <taxon>Luteibacter</taxon>
    </lineage>
</organism>
<name>A0ABX0Q6S9_9GAMM</name>
<keyword evidence="4" id="KW-1185">Reference proteome</keyword>
<accession>A0ABX0Q6S9</accession>
<dbReference type="EMBL" id="JAAQQR010000004">
    <property type="protein sequence ID" value="NID05337.1"/>
    <property type="molecule type" value="Genomic_DNA"/>
</dbReference>
<feature type="compositionally biased region" description="Low complexity" evidence="1">
    <location>
        <begin position="25"/>
        <end position="44"/>
    </location>
</feature>